<dbReference type="AlphaFoldDB" id="A0A3G2EE11"/>
<keyword evidence="1" id="KW-0732">Signal</keyword>
<proteinExistence type="predicted"/>
<feature type="signal peptide" evidence="1">
    <location>
        <begin position="1"/>
        <end position="21"/>
    </location>
</feature>
<gene>
    <name evidence="2" type="ORF">D9M09_23310</name>
</gene>
<evidence type="ECO:0000256" key="1">
    <source>
        <dbReference type="SAM" id="SignalP"/>
    </source>
</evidence>
<accession>A0A3G2EE11</accession>
<dbReference type="InterPro" id="IPR023614">
    <property type="entry name" value="Porin_dom_sf"/>
</dbReference>
<feature type="chain" id="PRO_5017970356" description="Porin" evidence="1">
    <location>
        <begin position="22"/>
        <end position="420"/>
    </location>
</feature>
<dbReference type="RefSeq" id="WP_070224255.1">
    <property type="nucleotide sequence ID" value="NZ_CP033019.1"/>
</dbReference>
<organism evidence="2 3">
    <name type="scientific">Janthinobacterium agaricidamnosum</name>
    <dbReference type="NCBI Taxonomy" id="55508"/>
    <lineage>
        <taxon>Bacteria</taxon>
        <taxon>Pseudomonadati</taxon>
        <taxon>Pseudomonadota</taxon>
        <taxon>Betaproteobacteria</taxon>
        <taxon>Burkholderiales</taxon>
        <taxon>Oxalobacteraceae</taxon>
        <taxon>Janthinobacterium</taxon>
    </lineage>
</organism>
<dbReference type="EMBL" id="CP033019">
    <property type="protein sequence ID" value="AYM78397.1"/>
    <property type="molecule type" value="Genomic_DNA"/>
</dbReference>
<dbReference type="SUPFAM" id="SSF56935">
    <property type="entry name" value="Porins"/>
    <property type="match status" value="1"/>
</dbReference>
<name>A0A3G2EE11_9BURK</name>
<keyword evidence="3" id="KW-1185">Reference proteome</keyword>
<evidence type="ECO:0008006" key="4">
    <source>
        <dbReference type="Google" id="ProtNLM"/>
    </source>
</evidence>
<reference evidence="2 3" key="1">
    <citation type="submission" date="2018-10" db="EMBL/GenBank/DDBJ databases">
        <title>Effects of UV and annual dynamics of microbial communities in freshwater RAS systems.</title>
        <authorList>
            <person name="Bekkelund A.K."/>
            <person name="Hansen B.R."/>
            <person name="Stokken H."/>
            <person name="Eriksen B.F."/>
            <person name="Kashulin N.A."/>
        </authorList>
    </citation>
    <scope>NUCLEOTIDE SEQUENCE [LARGE SCALE GENOMIC DNA]</scope>
    <source>
        <strain evidence="2 3">BHSEK</strain>
    </source>
</reference>
<evidence type="ECO:0000313" key="3">
    <source>
        <dbReference type="Proteomes" id="UP000279594"/>
    </source>
</evidence>
<dbReference type="Gene3D" id="2.40.160.10">
    <property type="entry name" value="Porin"/>
    <property type="match status" value="1"/>
</dbReference>
<dbReference type="Proteomes" id="UP000279594">
    <property type="component" value="Chromosome"/>
</dbReference>
<evidence type="ECO:0000313" key="2">
    <source>
        <dbReference type="EMBL" id="AYM78397.1"/>
    </source>
</evidence>
<sequence>MNKHVLIFLLAMPLAISHAYAEEAVGPAVKISGYGTAALTMADTDNAQFARPNQAAGAGRTARTGVDSNLGLQANVTVNPWLSATVQGLARKDGEDDVGAELAWAFAKAKVSDSFSVRVGRMGLPVFMISDYRNVGYANTMLRPPGEMYSQVPLNSIDGIDGTYQFSAGDTSITTQLALGRTKATLATGPASTVQVEGKSIVALNVVAEHGPVTVRFGRAETRLTINDSPSLNTLMGSLRAAGSGYRIAQLGALADALEVKDKKASFTSVGLGLDWNNVLLQSEYAKRKTDSYVSDSTSWYVMGGYRIGAFLPYYSHASLKADGRVNNTVPASCPAGYPAACTPTLRALSAGVETLATMRNQLEQSTDSIGVRWDFHRSAALKVQIDRIKPKNGPGLFVQAKPGFHGPVTVAAAAIDFVF</sequence>
<protein>
    <recommendedName>
        <fullName evidence="4">Porin</fullName>
    </recommendedName>
</protein>